<accession>A0ACB9FLU9</accession>
<evidence type="ECO:0000313" key="1">
    <source>
        <dbReference type="EMBL" id="KAI3772314.1"/>
    </source>
</evidence>
<keyword evidence="2" id="KW-1185">Reference proteome</keyword>
<gene>
    <name evidence="1" type="ORF">L6452_03496</name>
</gene>
<comment type="caution">
    <text evidence="1">The sequence shown here is derived from an EMBL/GenBank/DDBJ whole genome shotgun (WGS) entry which is preliminary data.</text>
</comment>
<protein>
    <submittedName>
        <fullName evidence="1">Uncharacterized protein</fullName>
    </submittedName>
</protein>
<proteinExistence type="predicted"/>
<dbReference type="Proteomes" id="UP001055879">
    <property type="component" value="Linkage Group LG01"/>
</dbReference>
<sequence length="69" mass="8184">MVMGLWKLSISSLIFRKLQSSFCRWKGSKAYAYEQVTTSIWSFSHELQSLLFLNSTKLLYFKKFFTCNI</sequence>
<reference evidence="2" key="1">
    <citation type="journal article" date="2022" name="Mol. Ecol. Resour.">
        <title>The genomes of chicory, endive, great burdock and yacon provide insights into Asteraceae palaeo-polyploidization history and plant inulin production.</title>
        <authorList>
            <person name="Fan W."/>
            <person name="Wang S."/>
            <person name="Wang H."/>
            <person name="Wang A."/>
            <person name="Jiang F."/>
            <person name="Liu H."/>
            <person name="Zhao H."/>
            <person name="Xu D."/>
            <person name="Zhang Y."/>
        </authorList>
    </citation>
    <scope>NUCLEOTIDE SEQUENCE [LARGE SCALE GENOMIC DNA]</scope>
    <source>
        <strain evidence="2">cv. Niubang</strain>
    </source>
</reference>
<organism evidence="1 2">
    <name type="scientific">Arctium lappa</name>
    <name type="common">Greater burdock</name>
    <name type="synonym">Lappa major</name>
    <dbReference type="NCBI Taxonomy" id="4217"/>
    <lineage>
        <taxon>Eukaryota</taxon>
        <taxon>Viridiplantae</taxon>
        <taxon>Streptophyta</taxon>
        <taxon>Embryophyta</taxon>
        <taxon>Tracheophyta</taxon>
        <taxon>Spermatophyta</taxon>
        <taxon>Magnoliopsida</taxon>
        <taxon>eudicotyledons</taxon>
        <taxon>Gunneridae</taxon>
        <taxon>Pentapetalae</taxon>
        <taxon>asterids</taxon>
        <taxon>campanulids</taxon>
        <taxon>Asterales</taxon>
        <taxon>Asteraceae</taxon>
        <taxon>Carduoideae</taxon>
        <taxon>Cardueae</taxon>
        <taxon>Arctiinae</taxon>
        <taxon>Arctium</taxon>
    </lineage>
</organism>
<reference evidence="1 2" key="2">
    <citation type="journal article" date="2022" name="Mol. Ecol. Resour.">
        <title>The genomes of chicory, endive, great burdock and yacon provide insights into Asteraceae paleo-polyploidization history and plant inulin production.</title>
        <authorList>
            <person name="Fan W."/>
            <person name="Wang S."/>
            <person name="Wang H."/>
            <person name="Wang A."/>
            <person name="Jiang F."/>
            <person name="Liu H."/>
            <person name="Zhao H."/>
            <person name="Xu D."/>
            <person name="Zhang Y."/>
        </authorList>
    </citation>
    <scope>NUCLEOTIDE SEQUENCE [LARGE SCALE GENOMIC DNA]</scope>
    <source>
        <strain evidence="2">cv. Niubang</strain>
    </source>
</reference>
<evidence type="ECO:0000313" key="2">
    <source>
        <dbReference type="Proteomes" id="UP001055879"/>
    </source>
</evidence>
<name>A0ACB9FLU9_ARCLA</name>
<dbReference type="EMBL" id="CM042047">
    <property type="protein sequence ID" value="KAI3772314.1"/>
    <property type="molecule type" value="Genomic_DNA"/>
</dbReference>